<dbReference type="GO" id="GO:0005737">
    <property type="term" value="C:cytoplasm"/>
    <property type="evidence" value="ECO:0007669"/>
    <property type="project" value="TreeGrafter"/>
</dbReference>
<dbReference type="EMBL" id="JNSL01000225">
    <property type="protein sequence ID" value="KGA11996.1"/>
    <property type="molecule type" value="Genomic_DNA"/>
</dbReference>
<keyword evidence="2" id="KW-0378">Hydrolase</keyword>
<accession>A0A094QCJ4</accession>
<reference evidence="4" key="1">
    <citation type="submission" date="2014-06" db="EMBL/GenBank/DDBJ databases">
        <title>Key roles for freshwater Actinobacteria revealed by deep metagenomic sequencing.</title>
        <authorList>
            <person name="Ghai R."/>
            <person name="Mizuno C.M."/>
            <person name="Picazo A."/>
            <person name="Camacho A."/>
            <person name="Rodriguez-Valera F."/>
        </authorList>
    </citation>
    <scope>NUCLEOTIDE SEQUENCE</scope>
</reference>
<gene>
    <name evidence="4" type="ORF">GM51_21985</name>
</gene>
<comment type="caution">
    <text evidence="4">The sequence shown here is derived from an EMBL/GenBank/DDBJ whole genome shotgun (WGS) entry which is preliminary data.</text>
</comment>
<keyword evidence="1" id="KW-0479">Metal-binding</keyword>
<dbReference type="PANTHER" id="PTHR45953:SF1">
    <property type="entry name" value="IDURONATE 2-SULFATASE"/>
    <property type="match status" value="1"/>
</dbReference>
<evidence type="ECO:0000313" key="4">
    <source>
        <dbReference type="EMBL" id="KGA11996.1"/>
    </source>
</evidence>
<dbReference type="InterPro" id="IPR000917">
    <property type="entry name" value="Sulfatase_N"/>
</dbReference>
<proteinExistence type="predicted"/>
<evidence type="ECO:0000256" key="1">
    <source>
        <dbReference type="ARBA" id="ARBA00022723"/>
    </source>
</evidence>
<evidence type="ECO:0000259" key="3">
    <source>
        <dbReference type="Pfam" id="PF00884"/>
    </source>
</evidence>
<dbReference type="SUPFAM" id="SSF53649">
    <property type="entry name" value="Alkaline phosphatase-like"/>
    <property type="match status" value="1"/>
</dbReference>
<feature type="domain" description="Sulfatase N-terminal" evidence="3">
    <location>
        <begin position="17"/>
        <end position="358"/>
    </location>
</feature>
<dbReference type="AlphaFoldDB" id="A0A094QCJ4"/>
<dbReference type="Pfam" id="PF00884">
    <property type="entry name" value="Sulfatase"/>
    <property type="match status" value="1"/>
</dbReference>
<dbReference type="GO" id="GO:0046872">
    <property type="term" value="F:metal ion binding"/>
    <property type="evidence" value="ECO:0007669"/>
    <property type="project" value="UniProtKB-KW"/>
</dbReference>
<evidence type="ECO:0000256" key="2">
    <source>
        <dbReference type="ARBA" id="ARBA00022801"/>
    </source>
</evidence>
<dbReference type="InterPro" id="IPR017850">
    <property type="entry name" value="Alkaline_phosphatase_core_sf"/>
</dbReference>
<dbReference type="Gene3D" id="3.40.720.10">
    <property type="entry name" value="Alkaline Phosphatase, subunit A"/>
    <property type="match status" value="1"/>
</dbReference>
<dbReference type="GO" id="GO:0008484">
    <property type="term" value="F:sulfuric ester hydrolase activity"/>
    <property type="evidence" value="ECO:0007669"/>
    <property type="project" value="TreeGrafter"/>
</dbReference>
<organism evidence="4">
    <name type="scientific">freshwater metagenome</name>
    <dbReference type="NCBI Taxonomy" id="449393"/>
    <lineage>
        <taxon>unclassified sequences</taxon>
        <taxon>metagenomes</taxon>
        <taxon>ecological metagenomes</taxon>
    </lineage>
</organism>
<dbReference type="PANTHER" id="PTHR45953">
    <property type="entry name" value="IDURONATE 2-SULFATASE"/>
    <property type="match status" value="1"/>
</dbReference>
<dbReference type="CDD" id="cd16148">
    <property type="entry name" value="sulfatase_like"/>
    <property type="match status" value="1"/>
</dbReference>
<sequence length="531" mass="60188">MDTQEFSRADDTADRPQHVVVVLLDSLNRHLLGAYGGTEFATPNLDRFAEQSVVFENHHTGSLPCMPARHDLLVGSLDFPWRPWGSVEIWEDAITFSLRQAGVTTMLVSDHPHLFECGGENYHVDFDAWEYVRGHENDPWKTRPDPSWVGTPALPVDEPRRGYFKYQDSRTWFKSEEDFPGPRTMQAAVNWVRTNGGHHDRSLLVIDEFDPHEPFDTPEPWASMYRSQEEDPQTEYPWMIWPPYVIDGLKNGLITEAEGRSLRAAYGAKLSMIDHWFGKLLDSIDESPDASETVVIICTDHGHYLGEFDVWGKPGFPIHNTLGHIPMMIRWPGISPRRETSLTTTVDIHATLCEVFGVEVEHRTHGHSLVPLINQQVPRIRDHCLSGYWGREVQLITEDHTYTRGSVGDGFPLSMWSNRWSTMPVHSMPHIRLPRPDQRAYLDAMPGSSIPVIRQPFMQGDFLPFWAYGGLKNENLLFDRTGDPGETKNLAATSGSDPSTIELGLVQKLTDALVAINAPNDVLERLGLKQV</sequence>
<name>A0A094QCJ4_9ZZZZ</name>
<protein>
    <submittedName>
        <fullName evidence="4">Sulfatase</fullName>
    </submittedName>
</protein>